<accession>A0A2W5F275</accession>
<sequence>MKKFVLFICAAFAFMAFTLQSPSANDDIVNALKSADANAISQYFDDVLDVKLPDKEEAKNIGKNQASILFRSFYSTNGINGFTLTSRRENGGTMYIAGKLSGKDKSFNITLMIHNKGNQPYVISARIN</sequence>
<keyword evidence="1" id="KW-0732">Signal</keyword>
<evidence type="ECO:0000256" key="1">
    <source>
        <dbReference type="SAM" id="SignalP"/>
    </source>
</evidence>
<dbReference type="Pfam" id="PF16022">
    <property type="entry name" value="DUF4783"/>
    <property type="match status" value="1"/>
</dbReference>
<comment type="caution">
    <text evidence="2">The sequence shown here is derived from an EMBL/GenBank/DDBJ whole genome shotgun (WGS) entry which is preliminary data.</text>
</comment>
<proteinExistence type="predicted"/>
<feature type="signal peptide" evidence="1">
    <location>
        <begin position="1"/>
        <end position="24"/>
    </location>
</feature>
<dbReference type="Gene3D" id="3.10.450.50">
    <property type="match status" value="1"/>
</dbReference>
<dbReference type="AlphaFoldDB" id="A0A2W5F275"/>
<dbReference type="InterPro" id="IPR031977">
    <property type="entry name" value="DUF4783"/>
</dbReference>
<protein>
    <recommendedName>
        <fullName evidence="4">DUF4783 domain-containing protein</fullName>
    </recommendedName>
</protein>
<gene>
    <name evidence="2" type="ORF">DI598_09215</name>
</gene>
<evidence type="ECO:0000313" key="3">
    <source>
        <dbReference type="Proteomes" id="UP000249645"/>
    </source>
</evidence>
<organism evidence="2 3">
    <name type="scientific">Pseudopedobacter saltans</name>
    <dbReference type="NCBI Taxonomy" id="151895"/>
    <lineage>
        <taxon>Bacteria</taxon>
        <taxon>Pseudomonadati</taxon>
        <taxon>Bacteroidota</taxon>
        <taxon>Sphingobacteriia</taxon>
        <taxon>Sphingobacteriales</taxon>
        <taxon>Sphingobacteriaceae</taxon>
        <taxon>Pseudopedobacter</taxon>
    </lineage>
</organism>
<evidence type="ECO:0000313" key="2">
    <source>
        <dbReference type="EMBL" id="PZP48853.1"/>
    </source>
</evidence>
<feature type="chain" id="PRO_5016011352" description="DUF4783 domain-containing protein" evidence="1">
    <location>
        <begin position="25"/>
        <end position="128"/>
    </location>
</feature>
<evidence type="ECO:0008006" key="4">
    <source>
        <dbReference type="Google" id="ProtNLM"/>
    </source>
</evidence>
<name>A0A2W5F275_9SPHI</name>
<reference evidence="2 3" key="1">
    <citation type="submission" date="2017-11" db="EMBL/GenBank/DDBJ databases">
        <title>Infants hospitalized years apart are colonized by the same room-sourced microbial strains.</title>
        <authorList>
            <person name="Brooks B."/>
            <person name="Olm M.R."/>
            <person name="Firek B.A."/>
            <person name="Baker R."/>
            <person name="Thomas B.C."/>
            <person name="Morowitz M.J."/>
            <person name="Banfield J.F."/>
        </authorList>
    </citation>
    <scope>NUCLEOTIDE SEQUENCE [LARGE SCALE GENOMIC DNA]</scope>
    <source>
        <strain evidence="2">S2_009_000_R2_76</strain>
    </source>
</reference>
<dbReference type="EMBL" id="QFOI01000142">
    <property type="protein sequence ID" value="PZP48853.1"/>
    <property type="molecule type" value="Genomic_DNA"/>
</dbReference>
<dbReference type="Proteomes" id="UP000249645">
    <property type="component" value="Unassembled WGS sequence"/>
</dbReference>